<feature type="transmembrane region" description="Helical" evidence="1">
    <location>
        <begin position="75"/>
        <end position="96"/>
    </location>
</feature>
<keyword evidence="1" id="KW-0812">Transmembrane</keyword>
<reference evidence="2 3" key="1">
    <citation type="submission" date="2019-08" db="EMBL/GenBank/DDBJ databases">
        <title>Lewinella sp. strain SSH13 Genome sequencing and assembly.</title>
        <authorList>
            <person name="Kim I."/>
        </authorList>
    </citation>
    <scope>NUCLEOTIDE SEQUENCE [LARGE SCALE GENOMIC DNA]</scope>
    <source>
        <strain evidence="2 3">SSH13</strain>
    </source>
</reference>
<sequence length="115" mass="12537">MDSLNILSSAMQFLWPVLSIATFVVCTQVQGRHKGKKGVSILVAGSALLMVGSLVNAMIRVMMMNGSLDISPVTWLFSLTGLTSFVGQLLFIMGLYQFGTSREVKVDLYDDLLDS</sequence>
<dbReference type="RefSeq" id="WP_147931543.1">
    <property type="nucleotide sequence ID" value="NZ_VOXD01000023.1"/>
</dbReference>
<proteinExistence type="predicted"/>
<evidence type="ECO:0000313" key="3">
    <source>
        <dbReference type="Proteomes" id="UP000321907"/>
    </source>
</evidence>
<dbReference type="EMBL" id="VOXD01000023">
    <property type="protein sequence ID" value="TXF88414.1"/>
    <property type="molecule type" value="Genomic_DNA"/>
</dbReference>
<feature type="transmembrane region" description="Helical" evidence="1">
    <location>
        <begin position="6"/>
        <end position="27"/>
    </location>
</feature>
<evidence type="ECO:0000313" key="2">
    <source>
        <dbReference type="EMBL" id="TXF88414.1"/>
    </source>
</evidence>
<comment type="caution">
    <text evidence="2">The sequence shown here is derived from an EMBL/GenBank/DDBJ whole genome shotgun (WGS) entry which is preliminary data.</text>
</comment>
<evidence type="ECO:0000256" key="1">
    <source>
        <dbReference type="SAM" id="Phobius"/>
    </source>
</evidence>
<protein>
    <submittedName>
        <fullName evidence="2">Uncharacterized protein</fullName>
    </submittedName>
</protein>
<accession>A0A5C7FCL9</accession>
<name>A0A5C7FCL9_9BACT</name>
<dbReference type="Proteomes" id="UP000321907">
    <property type="component" value="Unassembled WGS sequence"/>
</dbReference>
<keyword evidence="1" id="KW-0472">Membrane</keyword>
<feature type="transmembrane region" description="Helical" evidence="1">
    <location>
        <begin position="39"/>
        <end position="63"/>
    </location>
</feature>
<dbReference type="AlphaFoldDB" id="A0A5C7FCL9"/>
<gene>
    <name evidence="2" type="ORF">FUA23_14855</name>
</gene>
<organism evidence="2 3">
    <name type="scientific">Neolewinella aurantiaca</name>
    <dbReference type="NCBI Taxonomy" id="2602767"/>
    <lineage>
        <taxon>Bacteria</taxon>
        <taxon>Pseudomonadati</taxon>
        <taxon>Bacteroidota</taxon>
        <taxon>Saprospiria</taxon>
        <taxon>Saprospirales</taxon>
        <taxon>Lewinellaceae</taxon>
        <taxon>Neolewinella</taxon>
    </lineage>
</organism>
<keyword evidence="3" id="KW-1185">Reference proteome</keyword>
<keyword evidence="1" id="KW-1133">Transmembrane helix</keyword>